<dbReference type="AlphaFoldDB" id="A0A939G8W3"/>
<evidence type="ECO:0000313" key="2">
    <source>
        <dbReference type="EMBL" id="MBO0932774.1"/>
    </source>
</evidence>
<feature type="chain" id="PRO_5037144744" evidence="1">
    <location>
        <begin position="21"/>
        <end position="299"/>
    </location>
</feature>
<evidence type="ECO:0000313" key="3">
    <source>
        <dbReference type="Proteomes" id="UP000664795"/>
    </source>
</evidence>
<organism evidence="2 3">
    <name type="scientific">Fibrella aquatilis</name>
    <dbReference type="NCBI Taxonomy" id="2817059"/>
    <lineage>
        <taxon>Bacteria</taxon>
        <taxon>Pseudomonadati</taxon>
        <taxon>Bacteroidota</taxon>
        <taxon>Cytophagia</taxon>
        <taxon>Cytophagales</taxon>
        <taxon>Spirosomataceae</taxon>
        <taxon>Fibrella</taxon>
    </lineage>
</organism>
<dbReference type="InterPro" id="IPR047111">
    <property type="entry name" value="YbaP-like"/>
</dbReference>
<dbReference type="Pfam" id="PF01963">
    <property type="entry name" value="TraB_PrgY_gumN"/>
    <property type="match status" value="1"/>
</dbReference>
<dbReference type="Proteomes" id="UP000664795">
    <property type="component" value="Unassembled WGS sequence"/>
</dbReference>
<protein>
    <submittedName>
        <fullName evidence="2">TraB/GumN family protein</fullName>
    </submittedName>
</protein>
<keyword evidence="1" id="KW-0732">Signal</keyword>
<accession>A0A939G8W3</accession>
<name>A0A939G8W3_9BACT</name>
<sequence>MRRLLFISLWLLSLSTQSQSLLWQISGNGLAKPSYLFGTYHILRDSYLQGDSLTRAHFEQAEGVVVEMVFDSSERAKVVQFSTMPDNNLIRLIDANDYKLVADEFNAVTGQELSFYNQIKPVIIATALSTAYARRESDTLTHFTGQPIDLFFVRQTQAAKKPLLGLETLEEQLKLLYDRQPVEQQADQLVQMVKHHNESSTRKGPGLTDMYLKANLDGMWDLFQRESSSPADLYTLVDDRNVRWMSQLRETMALRSTFIAVGAGHLPGPNGLLKLLREAGYTVEAIRNKEAVPDLAAVK</sequence>
<gene>
    <name evidence="2" type="ORF">J2I48_17320</name>
</gene>
<dbReference type="InterPro" id="IPR002816">
    <property type="entry name" value="TraB/PrgY/GumN_fam"/>
</dbReference>
<feature type="signal peptide" evidence="1">
    <location>
        <begin position="1"/>
        <end position="20"/>
    </location>
</feature>
<dbReference type="PANTHER" id="PTHR40590:SF1">
    <property type="entry name" value="CYTOPLASMIC PROTEIN"/>
    <property type="match status" value="1"/>
</dbReference>
<dbReference type="CDD" id="cd14789">
    <property type="entry name" value="Tiki"/>
    <property type="match status" value="1"/>
</dbReference>
<dbReference type="RefSeq" id="WP_207336738.1">
    <property type="nucleotide sequence ID" value="NZ_JAFMYU010000014.1"/>
</dbReference>
<evidence type="ECO:0000256" key="1">
    <source>
        <dbReference type="SAM" id="SignalP"/>
    </source>
</evidence>
<keyword evidence="3" id="KW-1185">Reference proteome</keyword>
<proteinExistence type="predicted"/>
<dbReference type="PANTHER" id="PTHR40590">
    <property type="entry name" value="CYTOPLASMIC PROTEIN-RELATED"/>
    <property type="match status" value="1"/>
</dbReference>
<comment type="caution">
    <text evidence="2">The sequence shown here is derived from an EMBL/GenBank/DDBJ whole genome shotgun (WGS) entry which is preliminary data.</text>
</comment>
<dbReference type="EMBL" id="JAFMYU010000014">
    <property type="protein sequence ID" value="MBO0932774.1"/>
    <property type="molecule type" value="Genomic_DNA"/>
</dbReference>
<reference evidence="2 3" key="1">
    <citation type="submission" date="2021-03" db="EMBL/GenBank/DDBJ databases">
        <title>Fibrella sp. HMF5036 genome sequencing and assembly.</title>
        <authorList>
            <person name="Kang H."/>
            <person name="Kim H."/>
            <person name="Bae S."/>
            <person name="Joh K."/>
        </authorList>
    </citation>
    <scope>NUCLEOTIDE SEQUENCE [LARGE SCALE GENOMIC DNA]</scope>
    <source>
        <strain evidence="2 3">HMF5036</strain>
    </source>
</reference>